<proteinExistence type="predicted"/>
<dbReference type="InterPro" id="IPR002376">
    <property type="entry name" value="Formyl_transf_N"/>
</dbReference>
<dbReference type="EMBL" id="BAABFA010000010">
    <property type="protein sequence ID" value="GAA4464983.1"/>
    <property type="molecule type" value="Genomic_DNA"/>
</dbReference>
<evidence type="ECO:0000313" key="7">
    <source>
        <dbReference type="Proteomes" id="UP001500067"/>
    </source>
</evidence>
<evidence type="ECO:0000256" key="4">
    <source>
        <dbReference type="ARBA" id="ARBA00022755"/>
    </source>
</evidence>
<dbReference type="SUPFAM" id="SSF53328">
    <property type="entry name" value="Formyltransferase"/>
    <property type="match status" value="1"/>
</dbReference>
<dbReference type="EC" id="2.1.2.2" evidence="2"/>
<sequence length="227" mass="25975">MNTIGIVTYHYPHLKTEQVMLNLLSRYDASRFRMYALPFTSRKERIIQINHRPDQTKSVLPELLAKAHGIPYTAVASDAEIPNGLDQYLILGAGILSEAFVRGKKTINCHPGVIPAVRGLDAFKWSIYEMKPLGVTLHYIDEEVDAGEVISIVPTDVYKTDTFETLCRRHYETEIDLICDFERYQQSPVNPFAGIATGEPHRRMGQETEAEMIRRFDEYKERFGIGH</sequence>
<keyword evidence="4" id="KW-0658">Purine biosynthesis</keyword>
<accession>A0ABP8NCE0</accession>
<evidence type="ECO:0000313" key="6">
    <source>
        <dbReference type="EMBL" id="GAA4464983.1"/>
    </source>
</evidence>
<evidence type="ECO:0000256" key="3">
    <source>
        <dbReference type="ARBA" id="ARBA00022679"/>
    </source>
</evidence>
<dbReference type="Proteomes" id="UP001500067">
    <property type="component" value="Unassembled WGS sequence"/>
</dbReference>
<organism evidence="6 7">
    <name type="scientific">Nemorincola caseinilytica</name>
    <dbReference type="NCBI Taxonomy" id="2054315"/>
    <lineage>
        <taxon>Bacteria</taxon>
        <taxon>Pseudomonadati</taxon>
        <taxon>Bacteroidota</taxon>
        <taxon>Chitinophagia</taxon>
        <taxon>Chitinophagales</taxon>
        <taxon>Chitinophagaceae</taxon>
        <taxon>Nemorincola</taxon>
    </lineage>
</organism>
<evidence type="ECO:0000259" key="5">
    <source>
        <dbReference type="Pfam" id="PF00551"/>
    </source>
</evidence>
<keyword evidence="3" id="KW-0808">Transferase</keyword>
<evidence type="ECO:0000256" key="1">
    <source>
        <dbReference type="ARBA" id="ARBA00005054"/>
    </source>
</evidence>
<name>A0ABP8NCE0_9BACT</name>
<dbReference type="PANTHER" id="PTHR43369">
    <property type="entry name" value="PHOSPHORIBOSYLGLYCINAMIDE FORMYLTRANSFERASE"/>
    <property type="match status" value="1"/>
</dbReference>
<feature type="domain" description="Formyl transferase N-terminal" evidence="5">
    <location>
        <begin position="95"/>
        <end position="177"/>
    </location>
</feature>
<protein>
    <recommendedName>
        <fullName evidence="2">phosphoribosylglycinamide formyltransferase 1</fullName>
        <ecNumber evidence="2">2.1.2.2</ecNumber>
    </recommendedName>
</protein>
<dbReference type="Pfam" id="PF00551">
    <property type="entry name" value="Formyl_trans_N"/>
    <property type="match status" value="1"/>
</dbReference>
<dbReference type="InterPro" id="IPR036477">
    <property type="entry name" value="Formyl_transf_N_sf"/>
</dbReference>
<comment type="pathway">
    <text evidence="1">Purine metabolism; IMP biosynthesis via de novo pathway; N(2)-formyl-N(1)-(5-phospho-D-ribosyl)glycinamide from N(1)-(5-phospho-D-ribosyl)glycinamide (10-formyl THF route): step 1/1.</text>
</comment>
<keyword evidence="7" id="KW-1185">Reference proteome</keyword>
<evidence type="ECO:0000256" key="2">
    <source>
        <dbReference type="ARBA" id="ARBA00012254"/>
    </source>
</evidence>
<gene>
    <name evidence="6" type="ORF">GCM10023093_16420</name>
</gene>
<dbReference type="RefSeq" id="WP_345081380.1">
    <property type="nucleotide sequence ID" value="NZ_BAABFA010000010.1"/>
</dbReference>
<reference evidence="7" key="1">
    <citation type="journal article" date="2019" name="Int. J. Syst. Evol. Microbiol.">
        <title>The Global Catalogue of Microorganisms (GCM) 10K type strain sequencing project: providing services to taxonomists for standard genome sequencing and annotation.</title>
        <authorList>
            <consortium name="The Broad Institute Genomics Platform"/>
            <consortium name="The Broad Institute Genome Sequencing Center for Infectious Disease"/>
            <person name="Wu L."/>
            <person name="Ma J."/>
        </authorList>
    </citation>
    <scope>NUCLEOTIDE SEQUENCE [LARGE SCALE GENOMIC DNA]</scope>
    <source>
        <strain evidence="7">JCM 32105</strain>
    </source>
</reference>
<dbReference type="PANTHER" id="PTHR43369:SF2">
    <property type="entry name" value="PHOSPHORIBOSYLGLYCINAMIDE FORMYLTRANSFERASE"/>
    <property type="match status" value="1"/>
</dbReference>
<comment type="caution">
    <text evidence="6">The sequence shown here is derived from an EMBL/GenBank/DDBJ whole genome shotgun (WGS) entry which is preliminary data.</text>
</comment>
<dbReference type="Gene3D" id="3.40.50.170">
    <property type="entry name" value="Formyl transferase, N-terminal domain"/>
    <property type="match status" value="1"/>
</dbReference>